<dbReference type="InterPro" id="IPR052035">
    <property type="entry name" value="ZnF_BED_domain_contain"/>
</dbReference>
<keyword evidence="5" id="KW-0805">Transcription regulation</keyword>
<organism evidence="12 13">
    <name type="scientific">Fraxinus pennsylvanica</name>
    <dbReference type="NCBI Taxonomy" id="56036"/>
    <lineage>
        <taxon>Eukaryota</taxon>
        <taxon>Viridiplantae</taxon>
        <taxon>Streptophyta</taxon>
        <taxon>Embryophyta</taxon>
        <taxon>Tracheophyta</taxon>
        <taxon>Spermatophyta</taxon>
        <taxon>Magnoliopsida</taxon>
        <taxon>eudicotyledons</taxon>
        <taxon>Gunneridae</taxon>
        <taxon>Pentapetalae</taxon>
        <taxon>asterids</taxon>
        <taxon>lamiids</taxon>
        <taxon>Lamiales</taxon>
        <taxon>Oleaceae</taxon>
        <taxon>Oleeae</taxon>
        <taxon>Fraxinus</taxon>
    </lineage>
</organism>
<feature type="region of interest" description="Disordered" evidence="10">
    <location>
        <begin position="125"/>
        <end position="146"/>
    </location>
</feature>
<evidence type="ECO:0000256" key="3">
    <source>
        <dbReference type="ARBA" id="ARBA00022771"/>
    </source>
</evidence>
<evidence type="ECO:0000259" key="11">
    <source>
        <dbReference type="PROSITE" id="PS50808"/>
    </source>
</evidence>
<evidence type="ECO:0000256" key="1">
    <source>
        <dbReference type="ARBA" id="ARBA00004123"/>
    </source>
</evidence>
<dbReference type="SMART" id="SM00614">
    <property type="entry name" value="ZnF_BED"/>
    <property type="match status" value="1"/>
</dbReference>
<accession>A0AAD2DXS4</accession>
<gene>
    <name evidence="12" type="ORF">FPE_LOCUS14675</name>
</gene>
<evidence type="ECO:0000256" key="8">
    <source>
        <dbReference type="ARBA" id="ARBA00023242"/>
    </source>
</evidence>
<dbReference type="InterPro" id="IPR025525">
    <property type="entry name" value="hAT-like_transposase_RNase-H"/>
</dbReference>
<dbReference type="InterPro" id="IPR012337">
    <property type="entry name" value="RNaseH-like_sf"/>
</dbReference>
<protein>
    <recommendedName>
        <fullName evidence="11">BED-type domain-containing protein</fullName>
    </recommendedName>
</protein>
<dbReference type="PANTHER" id="PTHR46481:SF10">
    <property type="entry name" value="ZINC FINGER BED DOMAIN-CONTAINING PROTEIN 39"/>
    <property type="match status" value="1"/>
</dbReference>
<dbReference type="InterPro" id="IPR003656">
    <property type="entry name" value="Znf_BED"/>
</dbReference>
<keyword evidence="8" id="KW-0539">Nucleus</keyword>
<dbReference type="Pfam" id="PF14372">
    <property type="entry name" value="hAT-like_RNase-H"/>
    <property type="match status" value="1"/>
</dbReference>
<dbReference type="GO" id="GO:0003677">
    <property type="term" value="F:DNA binding"/>
    <property type="evidence" value="ECO:0007669"/>
    <property type="project" value="UniProtKB-KW"/>
</dbReference>
<dbReference type="AlphaFoldDB" id="A0AAD2DXS4"/>
<keyword evidence="6" id="KW-0238">DNA-binding</keyword>
<reference evidence="12" key="1">
    <citation type="submission" date="2023-05" db="EMBL/GenBank/DDBJ databases">
        <authorList>
            <person name="Huff M."/>
        </authorList>
    </citation>
    <scope>NUCLEOTIDE SEQUENCE</scope>
</reference>
<dbReference type="PROSITE" id="PS50808">
    <property type="entry name" value="ZF_BED"/>
    <property type="match status" value="1"/>
</dbReference>
<proteinExistence type="predicted"/>
<dbReference type="SUPFAM" id="SSF57667">
    <property type="entry name" value="beta-beta-alpha zinc fingers"/>
    <property type="match status" value="1"/>
</dbReference>
<dbReference type="Pfam" id="PF02892">
    <property type="entry name" value="zf-BED"/>
    <property type="match status" value="1"/>
</dbReference>
<keyword evidence="4" id="KW-0862">Zinc</keyword>
<keyword evidence="2" id="KW-0479">Metal-binding</keyword>
<keyword evidence="7" id="KW-0804">Transcription</keyword>
<dbReference type="EMBL" id="OU503044">
    <property type="protein sequence ID" value="CAI9767245.1"/>
    <property type="molecule type" value="Genomic_DNA"/>
</dbReference>
<evidence type="ECO:0000256" key="5">
    <source>
        <dbReference type="ARBA" id="ARBA00023015"/>
    </source>
</evidence>
<name>A0AAD2DXS4_9LAMI</name>
<feature type="region of interest" description="Disordered" evidence="10">
    <location>
        <begin position="38"/>
        <end position="59"/>
    </location>
</feature>
<dbReference type="SUPFAM" id="SSF53098">
    <property type="entry name" value="Ribonuclease H-like"/>
    <property type="match status" value="1"/>
</dbReference>
<dbReference type="GO" id="GO:0009791">
    <property type="term" value="P:post-embryonic development"/>
    <property type="evidence" value="ECO:0007669"/>
    <property type="project" value="UniProtKB-ARBA"/>
</dbReference>
<evidence type="ECO:0000256" key="10">
    <source>
        <dbReference type="SAM" id="MobiDB-lite"/>
    </source>
</evidence>
<evidence type="ECO:0000256" key="2">
    <source>
        <dbReference type="ARBA" id="ARBA00022723"/>
    </source>
</evidence>
<dbReference type="InterPro" id="IPR036236">
    <property type="entry name" value="Znf_C2H2_sf"/>
</dbReference>
<dbReference type="GO" id="GO:0005634">
    <property type="term" value="C:nucleus"/>
    <property type="evidence" value="ECO:0007669"/>
    <property type="project" value="UniProtKB-SubCell"/>
</dbReference>
<comment type="subcellular location">
    <subcellularLocation>
        <location evidence="1">Nucleus</location>
    </subcellularLocation>
</comment>
<evidence type="ECO:0000256" key="9">
    <source>
        <dbReference type="PROSITE-ProRule" id="PRU00027"/>
    </source>
</evidence>
<feature type="compositionally biased region" description="Polar residues" evidence="10">
    <location>
        <begin position="38"/>
        <end position="51"/>
    </location>
</feature>
<evidence type="ECO:0000256" key="4">
    <source>
        <dbReference type="ARBA" id="ARBA00022833"/>
    </source>
</evidence>
<keyword evidence="13" id="KW-1185">Reference proteome</keyword>
<dbReference type="Proteomes" id="UP000834106">
    <property type="component" value="Chromosome 9"/>
</dbReference>
<sequence>MLFCKKLKPSTKPTLGSEDSQGIPHRLMFAIENSSMDVPTNHIENSNSGAQPNKRRRKKSKVWDHFTIVTVNADIRACCNQCNKLFAYISGSKLAGTSHLKRHIFLGICPVSQCNQEKNQLGIYKPDTKSDVSGNGTVQQKKRLRATSGPARRVSLTLDLWTSDQRVSYGLLTGHFIGCDWKLYRRIFNVVMLPSPDSETAFDQAVAASLNDWSSESKLFTVTLDQSHANENAKRNLRGLLSIKNSRILNGQLLINSCYACTLTRIAQDALGFIRETVEKVRDSVKYVKTSEAREERFMKLKQQLQLELMHAASSPDLFVSSLTKPLHEKFTRYWEDCNLVLAVAVVMDPRLKMKLVEFSFPRIYGEDADNWIKIIDEDVHELYLEYIVQCLPPPTFIEEGNEAVVKIEIPQDDGLLPNDKISLELELAHSPEMHGDIAMN</sequence>
<dbReference type="GO" id="GO:0008270">
    <property type="term" value="F:zinc ion binding"/>
    <property type="evidence" value="ECO:0007669"/>
    <property type="project" value="UniProtKB-KW"/>
</dbReference>
<evidence type="ECO:0000313" key="13">
    <source>
        <dbReference type="Proteomes" id="UP000834106"/>
    </source>
</evidence>
<feature type="domain" description="BED-type" evidence="11">
    <location>
        <begin position="57"/>
        <end position="121"/>
    </location>
</feature>
<evidence type="ECO:0000313" key="12">
    <source>
        <dbReference type="EMBL" id="CAI9767245.1"/>
    </source>
</evidence>
<evidence type="ECO:0000256" key="7">
    <source>
        <dbReference type="ARBA" id="ARBA00023163"/>
    </source>
</evidence>
<keyword evidence="3 9" id="KW-0863">Zinc-finger</keyword>
<evidence type="ECO:0000256" key="6">
    <source>
        <dbReference type="ARBA" id="ARBA00023125"/>
    </source>
</evidence>
<dbReference type="PANTHER" id="PTHR46481">
    <property type="entry name" value="ZINC FINGER BED DOMAIN-CONTAINING PROTEIN 4"/>
    <property type="match status" value="1"/>
</dbReference>